<organism evidence="1 2">
    <name type="scientific">Bacillus cereus</name>
    <dbReference type="NCBI Taxonomy" id="1396"/>
    <lineage>
        <taxon>Bacteria</taxon>
        <taxon>Bacillati</taxon>
        <taxon>Bacillota</taxon>
        <taxon>Bacilli</taxon>
        <taxon>Bacillales</taxon>
        <taxon>Bacillaceae</taxon>
        <taxon>Bacillus</taxon>
        <taxon>Bacillus cereus group</taxon>
    </lineage>
</organism>
<comment type="caution">
    <text evidence="1">The sequence shown here is derived from an EMBL/GenBank/DDBJ whole genome shotgun (WGS) entry which is preliminary data.</text>
</comment>
<dbReference type="Proteomes" id="UP000223777">
    <property type="component" value="Unassembled WGS sequence"/>
</dbReference>
<dbReference type="EMBL" id="NUIL01000015">
    <property type="protein sequence ID" value="PGO29170.1"/>
    <property type="molecule type" value="Genomic_DNA"/>
</dbReference>
<evidence type="ECO:0000313" key="2">
    <source>
        <dbReference type="Proteomes" id="UP000223777"/>
    </source>
</evidence>
<protein>
    <submittedName>
        <fullName evidence="1">Uncharacterized protein</fullName>
    </submittedName>
</protein>
<proteinExistence type="predicted"/>
<dbReference type="AlphaFoldDB" id="A0A2B9PQT4"/>
<sequence length="64" mass="7573">MAETYKELQPVKVGYICDECWEGELKFTGMTKMSSPPIYVHKCSKCKETFNLRKQYPTIEYKEI</sequence>
<reference evidence="1 2" key="1">
    <citation type="submission" date="2017-09" db="EMBL/GenBank/DDBJ databases">
        <title>Large-scale bioinformatics analysis of Bacillus genomes uncovers conserved roles of natural products in bacterial physiology.</title>
        <authorList>
            <consortium name="Agbiome Team Llc"/>
            <person name="Bleich R.M."/>
            <person name="Grubbs K.J."/>
            <person name="Santa Maria K.C."/>
            <person name="Allen S.E."/>
            <person name="Farag S."/>
            <person name="Shank E.A."/>
            <person name="Bowers A."/>
        </authorList>
    </citation>
    <scope>NUCLEOTIDE SEQUENCE [LARGE SCALE GENOMIC DNA]</scope>
    <source>
        <strain evidence="1 2">AFS050027</strain>
    </source>
</reference>
<evidence type="ECO:0000313" key="1">
    <source>
        <dbReference type="EMBL" id="PGO29170.1"/>
    </source>
</evidence>
<gene>
    <name evidence="1" type="ORF">CN984_12040</name>
</gene>
<accession>A0A2B9PQT4</accession>
<name>A0A2B9PQT4_BACCE</name>